<sequence>MRNMHHLRLATHVISSLFYIKVTNVYAQCIMEGDSCTALAVDVAAGCASEGAIGECAPKGFTSDLYCSTGVSPFPGAGNDEPEASNIPLILEEVAGRSGQITFGGRAALALP</sequence>
<evidence type="ECO:0000313" key="2">
    <source>
        <dbReference type="EMBL" id="CBJ33695.1"/>
    </source>
</evidence>
<feature type="chain" id="PRO_5003096037" evidence="1">
    <location>
        <begin position="28"/>
        <end position="112"/>
    </location>
</feature>
<dbReference type="InParanoid" id="D7G4E9"/>
<proteinExistence type="predicted"/>
<reference evidence="2 3" key="1">
    <citation type="journal article" date="2010" name="Nature">
        <title>The Ectocarpus genome and the independent evolution of multicellularity in brown algae.</title>
        <authorList>
            <person name="Cock J.M."/>
            <person name="Sterck L."/>
            <person name="Rouze P."/>
            <person name="Scornet D."/>
            <person name="Allen A.E."/>
            <person name="Amoutzias G."/>
            <person name="Anthouard V."/>
            <person name="Artiguenave F."/>
            <person name="Aury J.M."/>
            <person name="Badger J.H."/>
            <person name="Beszteri B."/>
            <person name="Billiau K."/>
            <person name="Bonnet E."/>
            <person name="Bothwell J.H."/>
            <person name="Bowler C."/>
            <person name="Boyen C."/>
            <person name="Brownlee C."/>
            <person name="Carrano C.J."/>
            <person name="Charrier B."/>
            <person name="Cho G.Y."/>
            <person name="Coelho S.M."/>
            <person name="Collen J."/>
            <person name="Corre E."/>
            <person name="Da Silva C."/>
            <person name="Delage L."/>
            <person name="Delaroque N."/>
            <person name="Dittami S.M."/>
            <person name="Doulbeau S."/>
            <person name="Elias M."/>
            <person name="Farnham G."/>
            <person name="Gachon C.M."/>
            <person name="Gschloessl B."/>
            <person name="Heesch S."/>
            <person name="Jabbari K."/>
            <person name="Jubin C."/>
            <person name="Kawai H."/>
            <person name="Kimura K."/>
            <person name="Kloareg B."/>
            <person name="Kupper F.C."/>
            <person name="Lang D."/>
            <person name="Le Bail A."/>
            <person name="Leblanc C."/>
            <person name="Lerouge P."/>
            <person name="Lohr M."/>
            <person name="Lopez P.J."/>
            <person name="Martens C."/>
            <person name="Maumus F."/>
            <person name="Michel G."/>
            <person name="Miranda-Saavedra D."/>
            <person name="Morales J."/>
            <person name="Moreau H."/>
            <person name="Motomura T."/>
            <person name="Nagasato C."/>
            <person name="Napoli C.A."/>
            <person name="Nelson D.R."/>
            <person name="Nyvall-Collen P."/>
            <person name="Peters A.F."/>
            <person name="Pommier C."/>
            <person name="Potin P."/>
            <person name="Poulain J."/>
            <person name="Quesneville H."/>
            <person name="Read B."/>
            <person name="Rensing S.A."/>
            <person name="Ritter A."/>
            <person name="Rousvoal S."/>
            <person name="Samanta M."/>
            <person name="Samson G."/>
            <person name="Schroeder D.C."/>
            <person name="Segurens B."/>
            <person name="Strittmatter M."/>
            <person name="Tonon T."/>
            <person name="Tregear J.W."/>
            <person name="Valentin K."/>
            <person name="von Dassow P."/>
            <person name="Yamagishi T."/>
            <person name="Van de Peer Y."/>
            <person name="Wincker P."/>
        </authorList>
    </citation>
    <scope>NUCLEOTIDE SEQUENCE [LARGE SCALE GENOMIC DNA]</scope>
    <source>
        <strain evidence="3">Ec32 / CCAP1310/4</strain>
    </source>
</reference>
<evidence type="ECO:0000256" key="1">
    <source>
        <dbReference type="SAM" id="SignalP"/>
    </source>
</evidence>
<name>D7G4E9_ECTSI</name>
<keyword evidence="1" id="KW-0732">Signal</keyword>
<dbReference type="Proteomes" id="UP000002630">
    <property type="component" value="Linkage Group LG30"/>
</dbReference>
<evidence type="ECO:0000313" key="3">
    <source>
        <dbReference type="Proteomes" id="UP000002630"/>
    </source>
</evidence>
<gene>
    <name evidence="2" type="ORF">Esi_0560_0011</name>
</gene>
<feature type="signal peptide" evidence="1">
    <location>
        <begin position="1"/>
        <end position="27"/>
    </location>
</feature>
<organism evidence="2 3">
    <name type="scientific">Ectocarpus siliculosus</name>
    <name type="common">Brown alga</name>
    <name type="synonym">Conferva siliculosa</name>
    <dbReference type="NCBI Taxonomy" id="2880"/>
    <lineage>
        <taxon>Eukaryota</taxon>
        <taxon>Sar</taxon>
        <taxon>Stramenopiles</taxon>
        <taxon>Ochrophyta</taxon>
        <taxon>PX clade</taxon>
        <taxon>Phaeophyceae</taxon>
        <taxon>Ectocarpales</taxon>
        <taxon>Ectocarpaceae</taxon>
        <taxon>Ectocarpus</taxon>
    </lineage>
</organism>
<dbReference type="AlphaFoldDB" id="D7G4E9"/>
<dbReference type="EMBL" id="FN648775">
    <property type="protein sequence ID" value="CBJ33695.1"/>
    <property type="molecule type" value="Genomic_DNA"/>
</dbReference>
<dbReference type="EMBL" id="FN649755">
    <property type="protein sequence ID" value="CBJ33695.1"/>
    <property type="molecule type" value="Genomic_DNA"/>
</dbReference>
<protein>
    <submittedName>
        <fullName evidence="2">Uncharacterized protein</fullName>
    </submittedName>
</protein>
<accession>D7G4E9</accession>
<keyword evidence="3" id="KW-1185">Reference proteome</keyword>